<organism evidence="1 2">
    <name type="scientific">Thermoactinomyces daqus</name>
    <dbReference type="NCBI Taxonomy" id="1329516"/>
    <lineage>
        <taxon>Bacteria</taxon>
        <taxon>Bacillati</taxon>
        <taxon>Bacillota</taxon>
        <taxon>Bacilli</taxon>
        <taxon>Bacillales</taxon>
        <taxon>Thermoactinomycetaceae</taxon>
        <taxon>Thermoactinomyces</taxon>
    </lineage>
</organism>
<keyword evidence="2" id="KW-1185">Reference proteome</keyword>
<reference evidence="1 2" key="1">
    <citation type="submission" date="2020-07" db="EMBL/GenBank/DDBJ databases">
        <authorList>
            <person name="Feng H."/>
        </authorList>
    </citation>
    <scope>NUCLEOTIDE SEQUENCE [LARGE SCALE GENOMIC DNA]</scope>
    <source>
        <strain evidence="2">s-11</strain>
    </source>
</reference>
<sequence length="120" mass="13083">MNHFLTPEQEKQIRALIDELLPPKNNPVSVQVQMPSRVNSVLAELTNNIPGPGSSSGILGVITNGFNSFLNHLAKLFSNLVEILGPDAVNQLFPGLVNVIYKEVPIEQMKKAAQPPSQTE</sequence>
<accession>A0A7W1XCF3</accession>
<comment type="caution">
    <text evidence="1">The sequence shown here is derived from an EMBL/GenBank/DDBJ whole genome shotgun (WGS) entry which is preliminary data.</text>
</comment>
<gene>
    <name evidence="1" type="ORF">H1164_14405</name>
</gene>
<name>A0A7W1XCF3_9BACL</name>
<evidence type="ECO:0000313" key="1">
    <source>
        <dbReference type="EMBL" id="MBA4544075.1"/>
    </source>
</evidence>
<dbReference type="EMBL" id="JACEIP010000027">
    <property type="protein sequence ID" value="MBA4544075.1"/>
    <property type="molecule type" value="Genomic_DNA"/>
</dbReference>
<dbReference type="AlphaFoldDB" id="A0A7W1XCF3"/>
<proteinExistence type="predicted"/>
<dbReference type="Proteomes" id="UP000530514">
    <property type="component" value="Unassembled WGS sequence"/>
</dbReference>
<evidence type="ECO:0000313" key="2">
    <source>
        <dbReference type="Proteomes" id="UP000530514"/>
    </source>
</evidence>
<protein>
    <submittedName>
        <fullName evidence="1">Uncharacterized protein</fullName>
    </submittedName>
</protein>
<dbReference type="RefSeq" id="WP_033102335.1">
    <property type="nucleotide sequence ID" value="NZ_JACEIP010000027.1"/>
</dbReference>